<dbReference type="CDD" id="cd06357">
    <property type="entry name" value="PBP1_AmiC"/>
    <property type="match status" value="1"/>
</dbReference>
<dbReference type="AlphaFoldDB" id="A0A9E7A1K0"/>
<keyword evidence="1" id="KW-0614">Plasmid</keyword>
<dbReference type="Pfam" id="PF13433">
    <property type="entry name" value="Peripla_BP_5"/>
    <property type="match status" value="1"/>
</dbReference>
<sequence length="377" mass="41105">MEVELEGWPVGVLFSHSGVTSMSEISQLQGTLLAIDEINDAGGVGGRAIQPIIKDPASDPTAYARLAANLILEEGAANIFGCSSSFSRKAVLPWIERRGGLLWYSVVYEGFEYSPNIIYTGPTINQTHLPLANYLFRHVGKRFFLIGSGYLFPRESNRVIRDIVEDVGGTILGEHYVPLSAGYETYAEAVACAAEADADVIFSTVIGPGTSHLYDSHNEAGLDARRMPIAALTTSEVHLRAMRTPVGAGHLVCAPYFESLKTAENLRFVERYRARYGSARPADGPAEAAYSTVHLFAKALADAGTTDPERVRAAVLGQHYLAPEGLITVDPDNSHTYIRPRIAVTTGRADFRIVEEAPEPVKPDPYLVYYEAPERCE</sequence>
<dbReference type="Gene3D" id="3.40.50.2300">
    <property type="match status" value="2"/>
</dbReference>
<protein>
    <submittedName>
        <fullName evidence="1">Transporter substrate-binding domain-containing protein</fullName>
    </submittedName>
</protein>
<organism evidence="1 2">
    <name type="scientific">Ancylobacter polymorphus</name>
    <dbReference type="NCBI Taxonomy" id="223390"/>
    <lineage>
        <taxon>Bacteria</taxon>
        <taxon>Pseudomonadati</taxon>
        <taxon>Pseudomonadota</taxon>
        <taxon>Alphaproteobacteria</taxon>
        <taxon>Hyphomicrobiales</taxon>
        <taxon>Xanthobacteraceae</taxon>
        <taxon>Ancylobacter</taxon>
    </lineage>
</organism>
<dbReference type="PANTHER" id="PTHR47628:SF1">
    <property type="entry name" value="ALIPHATIC AMIDASE EXPRESSION-REGULATING PROTEIN"/>
    <property type="match status" value="1"/>
</dbReference>
<name>A0A9E7A1K0_9HYPH</name>
<dbReference type="GO" id="GO:0033218">
    <property type="term" value="F:amide binding"/>
    <property type="evidence" value="ECO:0007669"/>
    <property type="project" value="InterPro"/>
</dbReference>
<dbReference type="Proteomes" id="UP000831684">
    <property type="component" value="Plasmid pC"/>
</dbReference>
<dbReference type="EMBL" id="CP083242">
    <property type="protein sequence ID" value="UOK73862.1"/>
    <property type="molecule type" value="Genomic_DNA"/>
</dbReference>
<dbReference type="RefSeq" id="WP_244451445.1">
    <property type="nucleotide sequence ID" value="NZ_CP083242.1"/>
</dbReference>
<dbReference type="InterPro" id="IPR039570">
    <property type="entry name" value="AmiC_PBP1"/>
</dbReference>
<dbReference type="InterPro" id="IPR028082">
    <property type="entry name" value="Peripla_BP_I"/>
</dbReference>
<evidence type="ECO:0000313" key="1">
    <source>
        <dbReference type="EMBL" id="UOK73862.1"/>
    </source>
</evidence>
<gene>
    <name evidence="1" type="ORF">K9D25_23790</name>
</gene>
<reference evidence="1" key="1">
    <citation type="submission" date="2021-09" db="EMBL/GenBank/DDBJ databases">
        <title>Network and meta-omics reveal the key degrader and cooperation patterns in an efficient 1,4-dioxane-degrading microbial community.</title>
        <authorList>
            <person name="Dai C."/>
        </authorList>
    </citation>
    <scope>NUCLEOTIDE SEQUENCE</scope>
    <source>
        <strain evidence="1">ZM13</strain>
        <plasmid evidence="1">pC</plasmid>
    </source>
</reference>
<dbReference type="PANTHER" id="PTHR47628">
    <property type="match status" value="1"/>
</dbReference>
<proteinExistence type="predicted"/>
<dbReference type="SUPFAM" id="SSF53822">
    <property type="entry name" value="Periplasmic binding protein-like I"/>
    <property type="match status" value="1"/>
</dbReference>
<geneLocation type="plasmid" evidence="1 2">
    <name>pC</name>
</geneLocation>
<evidence type="ECO:0000313" key="2">
    <source>
        <dbReference type="Proteomes" id="UP000831684"/>
    </source>
</evidence>
<accession>A0A9E7A1K0</accession>
<dbReference type="KEGG" id="apol:K9D25_23790"/>